<reference evidence="10 11" key="1">
    <citation type="submission" date="2024-01" db="EMBL/GenBank/DDBJ databases">
        <title>Comparative genomics of Cryptococcus and Kwoniella reveals pathogenesis evolution and contrasting modes of karyotype evolution via chromosome fusion or intercentromeric recombination.</title>
        <authorList>
            <person name="Coelho M.A."/>
            <person name="David-Palma M."/>
            <person name="Shea T."/>
            <person name="Bowers K."/>
            <person name="McGinley-Smith S."/>
            <person name="Mohammad A.W."/>
            <person name="Gnirke A."/>
            <person name="Yurkov A.M."/>
            <person name="Nowrousian M."/>
            <person name="Sun S."/>
            <person name="Cuomo C.A."/>
            <person name="Heitman J."/>
        </authorList>
    </citation>
    <scope>NUCLEOTIDE SEQUENCE [LARGE SCALE GENOMIC DNA]</scope>
    <source>
        <strain evidence="10 11">CBS 6074</strain>
    </source>
</reference>
<comment type="subcellular location">
    <subcellularLocation>
        <location evidence="1">Mitochondrion</location>
    </subcellularLocation>
</comment>
<comment type="similarity">
    <text evidence="2">Belongs to the sirtuin family. Class I subfamily.</text>
</comment>
<protein>
    <recommendedName>
        <fullName evidence="9">Deacetylase sirtuin-type domain-containing protein</fullName>
    </recommendedName>
</protein>
<dbReference type="GO" id="GO:0031508">
    <property type="term" value="P:pericentric heterochromatin formation"/>
    <property type="evidence" value="ECO:0007669"/>
    <property type="project" value="TreeGrafter"/>
</dbReference>
<feature type="compositionally biased region" description="Basic and acidic residues" evidence="8">
    <location>
        <begin position="392"/>
        <end position="401"/>
    </location>
</feature>
<dbReference type="Proteomes" id="UP001355207">
    <property type="component" value="Chromosome 7"/>
</dbReference>
<feature type="binding site" evidence="7">
    <location>
        <position position="239"/>
    </location>
    <ligand>
        <name>Zn(2+)</name>
        <dbReference type="ChEBI" id="CHEBI:29105"/>
    </ligand>
</feature>
<dbReference type="SUPFAM" id="SSF52467">
    <property type="entry name" value="DHS-like NAD/FAD-binding domain"/>
    <property type="match status" value="1"/>
</dbReference>
<feature type="binding site" evidence="7">
    <location>
        <position position="219"/>
    </location>
    <ligand>
        <name>Zn(2+)</name>
        <dbReference type="ChEBI" id="CHEBI:29105"/>
    </ligand>
</feature>
<feature type="region of interest" description="Disordered" evidence="8">
    <location>
        <begin position="485"/>
        <end position="504"/>
    </location>
</feature>
<dbReference type="InterPro" id="IPR003000">
    <property type="entry name" value="Sirtuin"/>
</dbReference>
<dbReference type="InterPro" id="IPR026590">
    <property type="entry name" value="Ssirtuin_cat_dom"/>
</dbReference>
<evidence type="ECO:0000256" key="6">
    <source>
        <dbReference type="ARBA" id="ARBA00023128"/>
    </source>
</evidence>
<feature type="compositionally biased region" description="Basic and acidic residues" evidence="8">
    <location>
        <begin position="430"/>
        <end position="440"/>
    </location>
</feature>
<keyword evidence="7" id="KW-0479">Metal-binding</keyword>
<proteinExistence type="inferred from homology"/>
<dbReference type="InterPro" id="IPR029035">
    <property type="entry name" value="DHS-like_NAD/FAD-binding_dom"/>
</dbReference>
<dbReference type="GO" id="GO:0031934">
    <property type="term" value="C:mating-type region heterochromatin"/>
    <property type="evidence" value="ECO:0007669"/>
    <property type="project" value="TreeGrafter"/>
</dbReference>
<dbReference type="GO" id="GO:0005634">
    <property type="term" value="C:nucleus"/>
    <property type="evidence" value="ECO:0007669"/>
    <property type="project" value="TreeGrafter"/>
</dbReference>
<evidence type="ECO:0000256" key="5">
    <source>
        <dbReference type="ARBA" id="ARBA00023027"/>
    </source>
</evidence>
<dbReference type="InterPro" id="IPR050134">
    <property type="entry name" value="NAD-dep_sirtuin_deacylases"/>
</dbReference>
<dbReference type="GO" id="GO:0070403">
    <property type="term" value="F:NAD+ binding"/>
    <property type="evidence" value="ECO:0007669"/>
    <property type="project" value="InterPro"/>
</dbReference>
<dbReference type="Gene3D" id="3.40.50.1220">
    <property type="entry name" value="TPP-binding domain"/>
    <property type="match status" value="1"/>
</dbReference>
<feature type="binding site" evidence="7">
    <location>
        <position position="216"/>
    </location>
    <ligand>
        <name>Zn(2+)</name>
        <dbReference type="ChEBI" id="CHEBI:29105"/>
    </ligand>
</feature>
<dbReference type="GO" id="GO:0046872">
    <property type="term" value="F:metal ion binding"/>
    <property type="evidence" value="ECO:0007669"/>
    <property type="project" value="UniProtKB-KW"/>
</dbReference>
<sequence>MTIHIPLQTPEAGPSCTPNHLAASSYIEQDLRDVIRTLRGSKKIVVVTGAGISTGANIPDFRSSTGLFNDNDAGYAGKDLFHVKCLSSPKLLSAHHALMTSLASLAISANPTPFHQYLASLSTSNQLLRCYTQNIDDLESKVGLRVGIPLPPKKKSRSSSKKTKNQDDQNVESILLSQNGLLNPLSNDNESLKANIMEDIDPEVIPLHGIISTLNCILCQNGYPIIDYLPLPIEGTIPCPKCELNSSIREALFERRRKTGTLRVNVILYGEEHSKGELIGKLVEKDIKDSAVDCLLIVGTSLSVPGIKRIVKEMSKSINHHSNHSNLKGKRKILQKNSDNHDNITKGKKIILINNEFPKPHKEWIGFIDYWIQCDIQQFTLDYLLNDNYSTKGKDTNKTQGEEGSGLPITPKKKILSTDTKTIFPPTPESLDRSRIDSTRSKSFDLNDDVREEDDRNVAETPISGKRRREVEVVIPSPISLKKRKCIRKDDIRDRQGTPTPIPQ</sequence>
<dbReference type="GO" id="GO:1990414">
    <property type="term" value="P:replication-born double-strand break repair via sister chromatid exchange"/>
    <property type="evidence" value="ECO:0007669"/>
    <property type="project" value="TreeGrafter"/>
</dbReference>
<dbReference type="PANTHER" id="PTHR11085:SF15">
    <property type="entry name" value="NAD-DEPENDENT HISTONE DEACETYLASE HST4"/>
    <property type="match status" value="1"/>
</dbReference>
<feature type="compositionally biased region" description="Basic residues" evidence="8">
    <location>
        <begin position="152"/>
        <end position="163"/>
    </location>
</feature>
<dbReference type="Pfam" id="PF02146">
    <property type="entry name" value="SIR2"/>
    <property type="match status" value="2"/>
</dbReference>
<dbReference type="GO" id="GO:0000122">
    <property type="term" value="P:negative regulation of transcription by RNA polymerase II"/>
    <property type="evidence" value="ECO:0007669"/>
    <property type="project" value="TreeGrafter"/>
</dbReference>
<keyword evidence="11" id="KW-1185">Reference proteome</keyword>
<dbReference type="PROSITE" id="PS50305">
    <property type="entry name" value="SIRTUIN"/>
    <property type="match status" value="1"/>
</dbReference>
<evidence type="ECO:0000256" key="3">
    <source>
        <dbReference type="ARBA" id="ARBA00022679"/>
    </source>
</evidence>
<feature type="binding site" evidence="7">
    <location>
        <position position="242"/>
    </location>
    <ligand>
        <name>Zn(2+)</name>
        <dbReference type="ChEBI" id="CHEBI:29105"/>
    </ligand>
</feature>
<dbReference type="GO" id="GO:0006282">
    <property type="term" value="P:regulation of DNA repair"/>
    <property type="evidence" value="ECO:0007669"/>
    <property type="project" value="TreeGrafter"/>
</dbReference>
<keyword evidence="6" id="KW-0496">Mitochondrion</keyword>
<evidence type="ECO:0000313" key="11">
    <source>
        <dbReference type="Proteomes" id="UP001355207"/>
    </source>
</evidence>
<dbReference type="GeneID" id="91096448"/>
<keyword evidence="7" id="KW-0862">Zinc</keyword>
<evidence type="ECO:0000256" key="1">
    <source>
        <dbReference type="ARBA" id="ARBA00004173"/>
    </source>
</evidence>
<dbReference type="GO" id="GO:0017136">
    <property type="term" value="F:histone deacetylase activity, NAD-dependent"/>
    <property type="evidence" value="ECO:0007669"/>
    <property type="project" value="TreeGrafter"/>
</dbReference>
<gene>
    <name evidence="10" type="ORF">L201_005778</name>
</gene>
<organism evidence="10 11">
    <name type="scientific">Kwoniella dendrophila CBS 6074</name>
    <dbReference type="NCBI Taxonomy" id="1295534"/>
    <lineage>
        <taxon>Eukaryota</taxon>
        <taxon>Fungi</taxon>
        <taxon>Dikarya</taxon>
        <taxon>Basidiomycota</taxon>
        <taxon>Agaricomycotina</taxon>
        <taxon>Tremellomycetes</taxon>
        <taxon>Tremellales</taxon>
        <taxon>Cryptococcaceae</taxon>
        <taxon>Kwoniella</taxon>
    </lineage>
</organism>
<evidence type="ECO:0000313" key="10">
    <source>
        <dbReference type="EMBL" id="WWC90841.1"/>
    </source>
</evidence>
<evidence type="ECO:0000256" key="8">
    <source>
        <dbReference type="SAM" id="MobiDB-lite"/>
    </source>
</evidence>
<name>A0AAX4JZG7_9TREE</name>
<dbReference type="EMBL" id="CP144104">
    <property type="protein sequence ID" value="WWC90841.1"/>
    <property type="molecule type" value="Genomic_DNA"/>
</dbReference>
<evidence type="ECO:0000256" key="4">
    <source>
        <dbReference type="ARBA" id="ARBA00022946"/>
    </source>
</evidence>
<feature type="active site" description="Proton acceptor" evidence="7">
    <location>
        <position position="208"/>
    </location>
</feature>
<dbReference type="AlphaFoldDB" id="A0AAX4JZG7"/>
<feature type="region of interest" description="Disordered" evidence="8">
    <location>
        <begin position="392"/>
        <end position="440"/>
    </location>
</feature>
<evidence type="ECO:0000256" key="2">
    <source>
        <dbReference type="ARBA" id="ARBA00006924"/>
    </source>
</evidence>
<dbReference type="GO" id="GO:0005739">
    <property type="term" value="C:mitochondrion"/>
    <property type="evidence" value="ECO:0007669"/>
    <property type="project" value="UniProtKB-SubCell"/>
</dbReference>
<dbReference type="PANTHER" id="PTHR11085">
    <property type="entry name" value="NAD-DEPENDENT PROTEIN DEACYLASE SIRTUIN-5, MITOCHONDRIAL-RELATED"/>
    <property type="match status" value="1"/>
</dbReference>
<keyword evidence="5" id="KW-0520">NAD</keyword>
<feature type="domain" description="Deacetylase sirtuin-type" evidence="9">
    <location>
        <begin position="24"/>
        <end position="387"/>
    </location>
</feature>
<keyword evidence="4" id="KW-0809">Transit peptide</keyword>
<keyword evidence="3" id="KW-0808">Transferase</keyword>
<evidence type="ECO:0000259" key="9">
    <source>
        <dbReference type="PROSITE" id="PS50305"/>
    </source>
</evidence>
<feature type="region of interest" description="Disordered" evidence="8">
    <location>
        <begin position="146"/>
        <end position="169"/>
    </location>
</feature>
<evidence type="ECO:0000256" key="7">
    <source>
        <dbReference type="PROSITE-ProRule" id="PRU00236"/>
    </source>
</evidence>
<accession>A0AAX4JZG7</accession>
<dbReference type="RefSeq" id="XP_066077604.1">
    <property type="nucleotide sequence ID" value="XM_066221507.1"/>
</dbReference>